<evidence type="ECO:0000256" key="1">
    <source>
        <dbReference type="ARBA" id="ARBA00001917"/>
    </source>
</evidence>
<dbReference type="Gene3D" id="3.40.109.10">
    <property type="entry name" value="NADH Oxidase"/>
    <property type="match status" value="1"/>
</dbReference>
<dbReference type="InterPro" id="IPR000415">
    <property type="entry name" value="Nitroreductase-like"/>
</dbReference>
<dbReference type="Proteomes" id="UP001499915">
    <property type="component" value="Unassembled WGS sequence"/>
</dbReference>
<evidence type="ECO:0000313" key="8">
    <source>
        <dbReference type="EMBL" id="GAA0700319.1"/>
    </source>
</evidence>
<keyword evidence="9" id="KW-1185">Reference proteome</keyword>
<dbReference type="InterPro" id="IPR033878">
    <property type="entry name" value="NfsB-like"/>
</dbReference>
<dbReference type="PANTHER" id="PTHR43673">
    <property type="entry name" value="NAD(P)H NITROREDUCTASE YDGI-RELATED"/>
    <property type="match status" value="1"/>
</dbReference>
<protein>
    <submittedName>
        <fullName evidence="8">NAD(P)H-dependent oxidoreductase</fullName>
    </submittedName>
</protein>
<evidence type="ECO:0000256" key="3">
    <source>
        <dbReference type="ARBA" id="ARBA00022630"/>
    </source>
</evidence>
<keyword evidence="4" id="KW-0288">FMN</keyword>
<comment type="cofactor">
    <cofactor evidence="1">
        <name>FMN</name>
        <dbReference type="ChEBI" id="CHEBI:58210"/>
    </cofactor>
</comment>
<evidence type="ECO:0000256" key="5">
    <source>
        <dbReference type="ARBA" id="ARBA00022857"/>
    </source>
</evidence>
<sequence length="209" mass="23399">MTLLDALNRRYAVKRFTDQILEDDRLDSLMEAVRLSPSAFGVQPYRLILIRNPAVRAALVHHSMGQDKVLYSSHLLVFAACSAVDSSMVDQLVDEMVAQRGGNLETYKGLEQHVKSYLNDMDLAEKAKWADQQLYLALGNCLTSAALLDIDCCPMTGFDPEGYDRVLQLQPEGLRTVAVCALGQRHPEDALAEQAKVRLPAEELIRRWP</sequence>
<evidence type="ECO:0000256" key="6">
    <source>
        <dbReference type="ARBA" id="ARBA00023002"/>
    </source>
</evidence>
<comment type="similarity">
    <text evidence="2">Belongs to the nitroreductase family.</text>
</comment>
<dbReference type="SUPFAM" id="SSF55469">
    <property type="entry name" value="FMN-dependent nitroreductase-like"/>
    <property type="match status" value="1"/>
</dbReference>
<comment type="caution">
    <text evidence="8">The sequence shown here is derived from an EMBL/GenBank/DDBJ whole genome shotgun (WGS) entry which is preliminary data.</text>
</comment>
<gene>
    <name evidence="8" type="ORF">GCM10009104_31580</name>
</gene>
<keyword evidence="6" id="KW-0560">Oxidoreductase</keyword>
<keyword evidence="3" id="KW-0285">Flavoprotein</keyword>
<dbReference type="InterPro" id="IPR029479">
    <property type="entry name" value="Nitroreductase"/>
</dbReference>
<evidence type="ECO:0000256" key="2">
    <source>
        <dbReference type="ARBA" id="ARBA00007118"/>
    </source>
</evidence>
<dbReference type="CDD" id="cd02149">
    <property type="entry name" value="NfsB-like"/>
    <property type="match status" value="1"/>
</dbReference>
<evidence type="ECO:0000259" key="7">
    <source>
        <dbReference type="Pfam" id="PF00881"/>
    </source>
</evidence>
<keyword evidence="5" id="KW-0521">NADP</keyword>
<evidence type="ECO:0000256" key="4">
    <source>
        <dbReference type="ARBA" id="ARBA00022643"/>
    </source>
</evidence>
<reference evidence="9" key="1">
    <citation type="journal article" date="2019" name="Int. J. Syst. Evol. Microbiol.">
        <title>The Global Catalogue of Microorganisms (GCM) 10K type strain sequencing project: providing services to taxonomists for standard genome sequencing and annotation.</title>
        <authorList>
            <consortium name="The Broad Institute Genomics Platform"/>
            <consortium name="The Broad Institute Genome Sequencing Center for Infectious Disease"/>
            <person name="Wu L."/>
            <person name="Ma J."/>
        </authorList>
    </citation>
    <scope>NUCLEOTIDE SEQUENCE [LARGE SCALE GENOMIC DNA]</scope>
    <source>
        <strain evidence="9">JCM 15134</strain>
    </source>
</reference>
<organism evidence="8 9">
    <name type="scientific">Marinobacterium maritimum</name>
    <dbReference type="NCBI Taxonomy" id="500162"/>
    <lineage>
        <taxon>Bacteria</taxon>
        <taxon>Pseudomonadati</taxon>
        <taxon>Pseudomonadota</taxon>
        <taxon>Gammaproteobacteria</taxon>
        <taxon>Oceanospirillales</taxon>
        <taxon>Oceanospirillaceae</taxon>
        <taxon>Marinobacterium</taxon>
    </lineage>
</organism>
<evidence type="ECO:0000313" key="9">
    <source>
        <dbReference type="Proteomes" id="UP001499915"/>
    </source>
</evidence>
<accession>A0ABP3TGC0</accession>
<proteinExistence type="inferred from homology"/>
<dbReference type="Pfam" id="PF00881">
    <property type="entry name" value="Nitroreductase"/>
    <property type="match status" value="1"/>
</dbReference>
<name>A0ABP3TGC0_9GAMM</name>
<dbReference type="EMBL" id="BAAAET010000005">
    <property type="protein sequence ID" value="GAA0700319.1"/>
    <property type="molecule type" value="Genomic_DNA"/>
</dbReference>
<dbReference type="PANTHER" id="PTHR43673:SF2">
    <property type="entry name" value="NITROREDUCTASE"/>
    <property type="match status" value="1"/>
</dbReference>
<feature type="domain" description="Nitroreductase" evidence="7">
    <location>
        <begin position="9"/>
        <end position="183"/>
    </location>
</feature>